<accession>A0AAD1UF87</accession>
<name>A0AAD1UF87_EUPCR</name>
<evidence type="ECO:0000313" key="1">
    <source>
        <dbReference type="EMBL" id="CAI2366886.1"/>
    </source>
</evidence>
<sequence>MSWRDLKELECARRLGCSRRTRNKIGIINNENSEMMNSSMNDEGKVVCVKTYEGMKWVLKKEMEQVDDLRAWNNCIKRRRELDGSCVLEIELERNF</sequence>
<organism evidence="1 2">
    <name type="scientific">Euplotes crassus</name>
    <dbReference type="NCBI Taxonomy" id="5936"/>
    <lineage>
        <taxon>Eukaryota</taxon>
        <taxon>Sar</taxon>
        <taxon>Alveolata</taxon>
        <taxon>Ciliophora</taxon>
        <taxon>Intramacronucleata</taxon>
        <taxon>Spirotrichea</taxon>
        <taxon>Hypotrichia</taxon>
        <taxon>Euplotida</taxon>
        <taxon>Euplotidae</taxon>
        <taxon>Moneuplotes</taxon>
    </lineage>
</organism>
<reference evidence="1" key="1">
    <citation type="submission" date="2023-07" db="EMBL/GenBank/DDBJ databases">
        <authorList>
            <consortium name="AG Swart"/>
            <person name="Singh M."/>
            <person name="Singh A."/>
            <person name="Seah K."/>
            <person name="Emmerich C."/>
        </authorList>
    </citation>
    <scope>NUCLEOTIDE SEQUENCE</scope>
    <source>
        <strain evidence="1">DP1</strain>
    </source>
</reference>
<comment type="caution">
    <text evidence="1">The sequence shown here is derived from an EMBL/GenBank/DDBJ whole genome shotgun (WGS) entry which is preliminary data.</text>
</comment>
<proteinExistence type="predicted"/>
<protein>
    <submittedName>
        <fullName evidence="1">Uncharacterized protein</fullName>
    </submittedName>
</protein>
<dbReference type="Proteomes" id="UP001295684">
    <property type="component" value="Unassembled WGS sequence"/>
</dbReference>
<evidence type="ECO:0000313" key="2">
    <source>
        <dbReference type="Proteomes" id="UP001295684"/>
    </source>
</evidence>
<dbReference type="AlphaFoldDB" id="A0AAD1UF87"/>
<dbReference type="EMBL" id="CAMPGE010007971">
    <property type="protein sequence ID" value="CAI2366886.1"/>
    <property type="molecule type" value="Genomic_DNA"/>
</dbReference>
<keyword evidence="2" id="KW-1185">Reference proteome</keyword>
<gene>
    <name evidence="1" type="ORF">ECRASSUSDP1_LOCUS8160</name>
</gene>